<sequence length="92" mass="10271">MPFHNTTCTLLNFVDSPLSLSESCAPGDVAALLISLFKHPDFRAVAFDDNNDWQNASFMRDGGRKHQRAWRACSTKIHEMQVPVEGMYRGGG</sequence>
<organism evidence="1 2">
    <name type="scientific">Phlebiopsis gigantea (strain 11061_1 CR5-6)</name>
    <name type="common">White-rot fungus</name>
    <name type="synonym">Peniophora gigantea</name>
    <dbReference type="NCBI Taxonomy" id="745531"/>
    <lineage>
        <taxon>Eukaryota</taxon>
        <taxon>Fungi</taxon>
        <taxon>Dikarya</taxon>
        <taxon>Basidiomycota</taxon>
        <taxon>Agaricomycotina</taxon>
        <taxon>Agaricomycetes</taxon>
        <taxon>Polyporales</taxon>
        <taxon>Phanerochaetaceae</taxon>
        <taxon>Phlebiopsis</taxon>
    </lineage>
</organism>
<reference evidence="1 2" key="1">
    <citation type="journal article" date="2014" name="PLoS Genet.">
        <title>Analysis of the Phlebiopsis gigantea genome, transcriptome and secretome provides insight into its pioneer colonization strategies of wood.</title>
        <authorList>
            <person name="Hori C."/>
            <person name="Ishida T."/>
            <person name="Igarashi K."/>
            <person name="Samejima M."/>
            <person name="Suzuki H."/>
            <person name="Master E."/>
            <person name="Ferreira P."/>
            <person name="Ruiz-Duenas F.J."/>
            <person name="Held B."/>
            <person name="Canessa P."/>
            <person name="Larrondo L.F."/>
            <person name="Schmoll M."/>
            <person name="Druzhinina I.S."/>
            <person name="Kubicek C.P."/>
            <person name="Gaskell J.A."/>
            <person name="Kersten P."/>
            <person name="St John F."/>
            <person name="Glasner J."/>
            <person name="Sabat G."/>
            <person name="Splinter BonDurant S."/>
            <person name="Syed K."/>
            <person name="Yadav J."/>
            <person name="Mgbeahuruike A.C."/>
            <person name="Kovalchuk A."/>
            <person name="Asiegbu F.O."/>
            <person name="Lackner G."/>
            <person name="Hoffmeister D."/>
            <person name="Rencoret J."/>
            <person name="Gutierrez A."/>
            <person name="Sun H."/>
            <person name="Lindquist E."/>
            <person name="Barry K."/>
            <person name="Riley R."/>
            <person name="Grigoriev I.V."/>
            <person name="Henrissat B."/>
            <person name="Kues U."/>
            <person name="Berka R.M."/>
            <person name="Martinez A.T."/>
            <person name="Covert S.F."/>
            <person name="Blanchette R.A."/>
            <person name="Cullen D."/>
        </authorList>
    </citation>
    <scope>NUCLEOTIDE SEQUENCE [LARGE SCALE GENOMIC DNA]</scope>
    <source>
        <strain evidence="1 2">11061_1 CR5-6</strain>
    </source>
</reference>
<evidence type="ECO:0000313" key="1">
    <source>
        <dbReference type="EMBL" id="KIP11293.1"/>
    </source>
</evidence>
<dbReference type="EMBL" id="KN840447">
    <property type="protein sequence ID" value="KIP11293.1"/>
    <property type="molecule type" value="Genomic_DNA"/>
</dbReference>
<keyword evidence="2" id="KW-1185">Reference proteome</keyword>
<dbReference type="AlphaFoldDB" id="A0A0C3PUH2"/>
<dbReference type="Proteomes" id="UP000053257">
    <property type="component" value="Unassembled WGS sequence"/>
</dbReference>
<accession>A0A0C3PUH2</accession>
<gene>
    <name evidence="1" type="ORF">PHLGIDRAFT_141321</name>
</gene>
<evidence type="ECO:0000313" key="2">
    <source>
        <dbReference type="Proteomes" id="UP000053257"/>
    </source>
</evidence>
<dbReference type="HOGENOM" id="CLU_2414044_0_0_1"/>
<name>A0A0C3PUH2_PHLG1</name>
<proteinExistence type="predicted"/>
<protein>
    <submittedName>
        <fullName evidence="1">Uncharacterized protein</fullName>
    </submittedName>
</protein>